<sequence>MWISSKTQRVWSGEL</sequence>
<dbReference type="EMBL" id="GBXM01025054">
    <property type="protein sequence ID" value="JAH83523.1"/>
    <property type="molecule type" value="Transcribed_RNA"/>
</dbReference>
<accession>A0A0E9W218</accession>
<protein>
    <submittedName>
        <fullName evidence="1">Uncharacterized protein</fullName>
    </submittedName>
</protein>
<organism evidence="1">
    <name type="scientific">Anguilla anguilla</name>
    <name type="common">European freshwater eel</name>
    <name type="synonym">Muraena anguilla</name>
    <dbReference type="NCBI Taxonomy" id="7936"/>
    <lineage>
        <taxon>Eukaryota</taxon>
        <taxon>Metazoa</taxon>
        <taxon>Chordata</taxon>
        <taxon>Craniata</taxon>
        <taxon>Vertebrata</taxon>
        <taxon>Euteleostomi</taxon>
        <taxon>Actinopterygii</taxon>
        <taxon>Neopterygii</taxon>
        <taxon>Teleostei</taxon>
        <taxon>Anguilliformes</taxon>
        <taxon>Anguillidae</taxon>
        <taxon>Anguilla</taxon>
    </lineage>
</organism>
<proteinExistence type="predicted"/>
<name>A0A0E9W218_ANGAN</name>
<evidence type="ECO:0000313" key="1">
    <source>
        <dbReference type="EMBL" id="JAH83523.1"/>
    </source>
</evidence>
<reference evidence="1" key="2">
    <citation type="journal article" date="2015" name="Fish Shellfish Immunol.">
        <title>Early steps in the European eel (Anguilla anguilla)-Vibrio vulnificus interaction in the gills: Role of the RtxA13 toxin.</title>
        <authorList>
            <person name="Callol A."/>
            <person name="Pajuelo D."/>
            <person name="Ebbesson L."/>
            <person name="Teles M."/>
            <person name="MacKenzie S."/>
            <person name="Amaro C."/>
        </authorList>
    </citation>
    <scope>NUCLEOTIDE SEQUENCE</scope>
</reference>
<reference evidence="1" key="1">
    <citation type="submission" date="2014-11" db="EMBL/GenBank/DDBJ databases">
        <authorList>
            <person name="Amaro Gonzalez C."/>
        </authorList>
    </citation>
    <scope>NUCLEOTIDE SEQUENCE</scope>
</reference>